<gene>
    <name evidence="1" type="ORF">ABEG20_21330</name>
</gene>
<proteinExistence type="predicted"/>
<sequence length="85" mass="9459">MPGGPVIKLSKTGTDYDLIPGKLKLTYADSTVQNELAEIWLNVQEIRAKSPKGQRPKWKAIKATVVHDPQQFGKASLVQQIQFVN</sequence>
<reference evidence="1" key="1">
    <citation type="submission" date="2024-05" db="EMBL/GenBank/DDBJ databases">
        <authorList>
            <person name="Kim S."/>
            <person name="Heo J."/>
            <person name="Choi H."/>
            <person name="Choi Y."/>
            <person name="Kwon S.-W."/>
            <person name="Kim Y."/>
        </authorList>
    </citation>
    <scope>NUCLEOTIDE SEQUENCE</scope>
    <source>
        <strain evidence="1">KACC 23697</strain>
    </source>
</reference>
<dbReference type="EMBL" id="CP157485">
    <property type="protein sequence ID" value="XBO47834.1"/>
    <property type="molecule type" value="Genomic_DNA"/>
</dbReference>
<dbReference type="AlphaFoldDB" id="A0AAU7K6D7"/>
<evidence type="ECO:0000313" key="1">
    <source>
        <dbReference type="EMBL" id="XBO47834.1"/>
    </source>
</evidence>
<dbReference type="RefSeq" id="WP_406825237.1">
    <property type="nucleotide sequence ID" value="NZ_CP157485.1"/>
</dbReference>
<protein>
    <submittedName>
        <fullName evidence="1">Uncharacterized protein</fullName>
    </submittedName>
</protein>
<accession>A0AAU7K6D7</accession>
<name>A0AAU7K6D7_9SPHI</name>
<organism evidence="1">
    <name type="scientific">Pedobacter sp. KACC 23697</name>
    <dbReference type="NCBI Taxonomy" id="3149230"/>
    <lineage>
        <taxon>Bacteria</taxon>
        <taxon>Pseudomonadati</taxon>
        <taxon>Bacteroidota</taxon>
        <taxon>Sphingobacteriia</taxon>
        <taxon>Sphingobacteriales</taxon>
        <taxon>Sphingobacteriaceae</taxon>
        <taxon>Pedobacter</taxon>
    </lineage>
</organism>